<accession>A0A1I0JND8</accession>
<keyword evidence="1" id="KW-0812">Transmembrane</keyword>
<dbReference type="EMBL" id="FOIC01000051">
    <property type="protein sequence ID" value="SEU11874.1"/>
    <property type="molecule type" value="Genomic_DNA"/>
</dbReference>
<dbReference type="OrthoDB" id="170690at2157"/>
<keyword evidence="3" id="KW-1185">Reference proteome</keyword>
<gene>
    <name evidence="2" type="ORF">SAMN04488694_15111</name>
</gene>
<feature type="transmembrane region" description="Helical" evidence="1">
    <location>
        <begin position="233"/>
        <end position="255"/>
    </location>
</feature>
<evidence type="ECO:0000313" key="3">
    <source>
        <dbReference type="Proteomes" id="UP000199320"/>
    </source>
</evidence>
<protein>
    <submittedName>
        <fullName evidence="2">E3 Ubiquitin ligase</fullName>
    </submittedName>
</protein>
<dbReference type="AlphaFoldDB" id="A0A1I0JND8"/>
<evidence type="ECO:0000256" key="1">
    <source>
        <dbReference type="SAM" id="Phobius"/>
    </source>
</evidence>
<keyword evidence="2" id="KW-0436">Ligase</keyword>
<proteinExistence type="predicted"/>
<dbReference type="GO" id="GO:0016874">
    <property type="term" value="F:ligase activity"/>
    <property type="evidence" value="ECO:0007669"/>
    <property type="project" value="UniProtKB-KW"/>
</dbReference>
<evidence type="ECO:0000313" key="2">
    <source>
        <dbReference type="EMBL" id="SEU11874.1"/>
    </source>
</evidence>
<sequence length="257" mass="27907">MVDRFVISLSSLVFVVMGLITLNKGRTERAESTRMEETETTAIRDLKPGPVEIKGTVHGTDDAILQQSPISGTKAVATHVEVKELHSDGNGPGNWQTVFEDQTAEPLFIDDGTGEVLVDLPEDGGLNLEQAEWKVEAGDDPPEEIRTYVENEPALDLPDGIDIGPLSTGERRRYLEGTLEPGEDVYLLGTARETEAGWDNREYVIDEPTSDDDFILSDKSETTLVEEGRSSGFVFLAAGALMIAIGLASLVSPFLSI</sequence>
<dbReference type="STRING" id="392421.SAMN04488694_15111"/>
<keyword evidence="1" id="KW-0472">Membrane</keyword>
<organism evidence="2 3">
    <name type="scientific">Natrinema hispanicum</name>
    <dbReference type="NCBI Taxonomy" id="392421"/>
    <lineage>
        <taxon>Archaea</taxon>
        <taxon>Methanobacteriati</taxon>
        <taxon>Methanobacteriota</taxon>
        <taxon>Stenosarchaea group</taxon>
        <taxon>Halobacteria</taxon>
        <taxon>Halobacteriales</taxon>
        <taxon>Natrialbaceae</taxon>
        <taxon>Natrinema</taxon>
    </lineage>
</organism>
<reference evidence="3" key="1">
    <citation type="submission" date="2016-10" db="EMBL/GenBank/DDBJ databases">
        <authorList>
            <person name="Varghese N."/>
            <person name="Submissions S."/>
        </authorList>
    </citation>
    <scope>NUCLEOTIDE SEQUENCE [LARGE SCALE GENOMIC DNA]</scope>
    <source>
        <strain evidence="3">CDM_6</strain>
    </source>
</reference>
<feature type="transmembrane region" description="Helical" evidence="1">
    <location>
        <begin position="6"/>
        <end position="25"/>
    </location>
</feature>
<name>A0A1I0JND8_9EURY</name>
<keyword evidence="1" id="KW-1133">Transmembrane helix</keyword>
<dbReference type="Proteomes" id="UP000199320">
    <property type="component" value="Unassembled WGS sequence"/>
</dbReference>